<organism evidence="2 3">
    <name type="scientific">Blepharisma stoltei</name>
    <dbReference type="NCBI Taxonomy" id="1481888"/>
    <lineage>
        <taxon>Eukaryota</taxon>
        <taxon>Sar</taxon>
        <taxon>Alveolata</taxon>
        <taxon>Ciliophora</taxon>
        <taxon>Postciliodesmatophora</taxon>
        <taxon>Heterotrichea</taxon>
        <taxon>Heterotrichida</taxon>
        <taxon>Blepharismidae</taxon>
        <taxon>Blepharisma</taxon>
    </lineage>
</organism>
<keyword evidence="1" id="KW-0175">Coiled coil</keyword>
<feature type="coiled-coil region" evidence="1">
    <location>
        <begin position="296"/>
        <end position="344"/>
    </location>
</feature>
<name>A0AAU9KHQ1_9CILI</name>
<comment type="caution">
    <text evidence="2">The sequence shown here is derived from an EMBL/GenBank/DDBJ whole genome shotgun (WGS) entry which is preliminary data.</text>
</comment>
<evidence type="ECO:0000313" key="3">
    <source>
        <dbReference type="Proteomes" id="UP001162131"/>
    </source>
</evidence>
<dbReference type="AlphaFoldDB" id="A0AAU9KHQ1"/>
<reference evidence="2" key="1">
    <citation type="submission" date="2021-09" db="EMBL/GenBank/DDBJ databases">
        <authorList>
            <consortium name="AG Swart"/>
            <person name="Singh M."/>
            <person name="Singh A."/>
            <person name="Seah K."/>
            <person name="Emmerich C."/>
        </authorList>
    </citation>
    <scope>NUCLEOTIDE SEQUENCE</scope>
    <source>
        <strain evidence="2">ATCC30299</strain>
    </source>
</reference>
<dbReference type="EMBL" id="CAJZBQ010000056">
    <property type="protein sequence ID" value="CAG9333537.1"/>
    <property type="molecule type" value="Genomic_DNA"/>
</dbReference>
<protein>
    <submittedName>
        <fullName evidence="2">Uncharacterized protein</fullName>
    </submittedName>
</protein>
<keyword evidence="3" id="KW-1185">Reference proteome</keyword>
<proteinExistence type="predicted"/>
<accession>A0AAU9KHQ1</accession>
<evidence type="ECO:0000256" key="1">
    <source>
        <dbReference type="SAM" id="Coils"/>
    </source>
</evidence>
<sequence>MDVAGDLCNHLKTNLLYPGDISTQDLSQVLQGVAKPIFQFLMKHTKSSSDAKTIRANSMLNSVNNIRSSKQIDTSNSQKILSQISANQEVINKLKSEINLKRAKRSILQAYVYKNDRLREKIAKSKEILEALNNQKSSPENIKINEELLSQAADRLLYLSTTKAKPLDIPVNAIKGILDSLGIDLETTAVFSHLISENKFAFTELYSMINNFHPENEIRTIGVKLIKIGDHFQVENIDTSLLIDKLAAKIAKERESTWEAFNDCENMLHYTKNLRKNFISLFERKESYSSAKLKEFHKLEIELQSKKAQVNSLQNSMRELIQKKEDLSQKIILLQRQKQKGEKEGKTSLSLQVSAIVERNSSLRRDLGKYKLRIDEFMQNHILAIRNDIPELLKPLLTCISRECSEFAKIQNYLVPLNIPNHPSTSGPEATISSQLRTPITNRQLKRVFEACHTELYQSEKNLIENIKNALKHPSEIQLEVPEIIAIKDEDKTRRERLRLVELKLHDEEKELNNLEHNVLPIWKEQPTQHCIPWKRDAAGLNISEALELWKYKY</sequence>
<gene>
    <name evidence="2" type="ORF">BSTOLATCC_MIC58347</name>
</gene>
<dbReference type="Proteomes" id="UP001162131">
    <property type="component" value="Unassembled WGS sequence"/>
</dbReference>
<evidence type="ECO:0000313" key="2">
    <source>
        <dbReference type="EMBL" id="CAG9333537.1"/>
    </source>
</evidence>